<proteinExistence type="predicted"/>
<feature type="transmembrane region" description="Helical" evidence="2">
    <location>
        <begin position="264"/>
        <end position="285"/>
    </location>
</feature>
<feature type="transmembrane region" description="Helical" evidence="2">
    <location>
        <begin position="225"/>
        <end position="244"/>
    </location>
</feature>
<evidence type="ECO:0000256" key="2">
    <source>
        <dbReference type="SAM" id="Phobius"/>
    </source>
</evidence>
<accession>A0ABD3QY41</accession>
<reference evidence="3 4" key="1">
    <citation type="submission" date="2024-10" db="EMBL/GenBank/DDBJ databases">
        <title>Updated reference genomes for cyclostephanoid diatoms.</title>
        <authorList>
            <person name="Roberts W.R."/>
            <person name="Alverson A.J."/>
        </authorList>
    </citation>
    <scope>NUCLEOTIDE SEQUENCE [LARGE SCALE GENOMIC DNA]</scope>
    <source>
        <strain evidence="3 4">AJA010-31</strain>
    </source>
</reference>
<feature type="transmembrane region" description="Helical" evidence="2">
    <location>
        <begin position="297"/>
        <end position="321"/>
    </location>
</feature>
<keyword evidence="2" id="KW-0812">Transmembrane</keyword>
<evidence type="ECO:0000313" key="3">
    <source>
        <dbReference type="EMBL" id="KAL3805212.1"/>
    </source>
</evidence>
<gene>
    <name evidence="3" type="ORF">ACHAWO_000033</name>
</gene>
<feature type="compositionally biased region" description="Basic and acidic residues" evidence="1">
    <location>
        <begin position="532"/>
        <end position="543"/>
    </location>
</feature>
<organism evidence="3 4">
    <name type="scientific">Cyclotella atomus</name>
    <dbReference type="NCBI Taxonomy" id="382360"/>
    <lineage>
        <taxon>Eukaryota</taxon>
        <taxon>Sar</taxon>
        <taxon>Stramenopiles</taxon>
        <taxon>Ochrophyta</taxon>
        <taxon>Bacillariophyta</taxon>
        <taxon>Coscinodiscophyceae</taxon>
        <taxon>Thalassiosirophycidae</taxon>
        <taxon>Stephanodiscales</taxon>
        <taxon>Stephanodiscaceae</taxon>
        <taxon>Cyclotella</taxon>
    </lineage>
</organism>
<dbReference type="Proteomes" id="UP001530400">
    <property type="component" value="Unassembled WGS sequence"/>
</dbReference>
<keyword evidence="2" id="KW-1133">Transmembrane helix</keyword>
<comment type="caution">
    <text evidence="3">The sequence shown here is derived from an EMBL/GenBank/DDBJ whole genome shotgun (WGS) entry which is preliminary data.</text>
</comment>
<feature type="compositionally biased region" description="Polar residues" evidence="1">
    <location>
        <begin position="420"/>
        <end position="429"/>
    </location>
</feature>
<evidence type="ECO:0000256" key="1">
    <source>
        <dbReference type="SAM" id="MobiDB-lite"/>
    </source>
</evidence>
<dbReference type="AlphaFoldDB" id="A0ABD3QY41"/>
<dbReference type="EMBL" id="JALLPJ020000010">
    <property type="protein sequence ID" value="KAL3805212.1"/>
    <property type="molecule type" value="Genomic_DNA"/>
</dbReference>
<protein>
    <recommendedName>
        <fullName evidence="5">G-protein coupled receptors family 2 profile 2 domain-containing protein</fullName>
    </recommendedName>
</protein>
<evidence type="ECO:0008006" key="5">
    <source>
        <dbReference type="Google" id="ProtNLM"/>
    </source>
</evidence>
<feature type="compositionally biased region" description="Basic and acidic residues" evidence="1">
    <location>
        <begin position="460"/>
        <end position="476"/>
    </location>
</feature>
<name>A0ABD3QY41_9STRA</name>
<feature type="region of interest" description="Disordered" evidence="1">
    <location>
        <begin position="413"/>
        <end position="437"/>
    </location>
</feature>
<sequence>MKVEVDVLGAACYPPWPGGASNSCKSNLPCNAGNVCNFNSNPIAPSLYEDGYCKPCPDDPTACYFDAGMLSDEDAILVLDTVQNVESCAKYYGAAAELGVASKECEFFAAELTGFRFGVDNEEDRCQFCTQNDVHSIQIDKGCRYQPIQVIASLHDHYAGANTSTKKVVLAWLPRTAVILSLLRTHKKHSKLIDKILCTTSIFDAMERGLNGSNGNDATCKVQGFFIQMGTIACLLGVSLALYFNFTIKLGLGMALMEKHHVKYYLLVPPIVIGLAFACAEIPFYDNTRVWCNNSAKWWPELLIVLAIFHTTFVVVDCTLARKGFISLHRRQQEANQDGTPSGIVFPRSFLYYMNPIFGLSGYSIYGLTLASSTMCALQGFWNFIVYARPRVYLTRKIVKATSLFKRISSNLGENDKSQEQPGHSSSGATGPVPLNNVNTKSSVTETVFIPFEAPGSKASADESAIRDTDIQDRNNEPSISYLGEDQIGVNKSEPHSDADQSSLGFDGADTQDPNDDCNITFPVEEQIAVNEPDHSSDSDRRSGFSRTLWC</sequence>
<evidence type="ECO:0000313" key="4">
    <source>
        <dbReference type="Proteomes" id="UP001530400"/>
    </source>
</evidence>
<keyword evidence="4" id="KW-1185">Reference proteome</keyword>
<feature type="region of interest" description="Disordered" evidence="1">
    <location>
        <begin position="459"/>
        <end position="551"/>
    </location>
</feature>
<keyword evidence="2" id="KW-0472">Membrane</keyword>